<feature type="domain" description="TonB-dependent receptor-like beta-barrel" evidence="14">
    <location>
        <begin position="312"/>
        <end position="806"/>
    </location>
</feature>
<gene>
    <name evidence="16" type="ORF">HCU74_03370</name>
</gene>
<comment type="subcellular location">
    <subcellularLocation>
        <location evidence="1 11">Cell outer membrane</location>
        <topology evidence="1 11">Multi-pass membrane protein</topology>
    </subcellularLocation>
</comment>
<evidence type="ECO:0000256" key="6">
    <source>
        <dbReference type="ARBA" id="ARBA00023004"/>
    </source>
</evidence>
<dbReference type="PROSITE" id="PS52016">
    <property type="entry name" value="TONB_DEPENDENT_REC_3"/>
    <property type="match status" value="1"/>
</dbReference>
<evidence type="ECO:0000256" key="13">
    <source>
        <dbReference type="SAM" id="SignalP"/>
    </source>
</evidence>
<comment type="caution">
    <text evidence="16">The sequence shown here is derived from an EMBL/GenBank/DDBJ whole genome shotgun (WGS) entry which is preliminary data.</text>
</comment>
<keyword evidence="17" id="KW-1185">Reference proteome</keyword>
<evidence type="ECO:0000313" key="17">
    <source>
        <dbReference type="Proteomes" id="UP000765845"/>
    </source>
</evidence>
<keyword evidence="2 11" id="KW-0813">Transport</keyword>
<evidence type="ECO:0000256" key="2">
    <source>
        <dbReference type="ARBA" id="ARBA00022448"/>
    </source>
</evidence>
<evidence type="ECO:0000259" key="15">
    <source>
        <dbReference type="Pfam" id="PF07715"/>
    </source>
</evidence>
<feature type="chain" id="PRO_5046010932" evidence="13">
    <location>
        <begin position="33"/>
        <end position="844"/>
    </location>
</feature>
<organism evidence="16 17">
    <name type="scientific">Spongiibacter thalassae</name>
    <dbReference type="NCBI Taxonomy" id="2721624"/>
    <lineage>
        <taxon>Bacteria</taxon>
        <taxon>Pseudomonadati</taxon>
        <taxon>Pseudomonadota</taxon>
        <taxon>Gammaproteobacteria</taxon>
        <taxon>Cellvibrionales</taxon>
        <taxon>Spongiibacteraceae</taxon>
        <taxon>Spongiibacter</taxon>
    </lineage>
</organism>
<keyword evidence="7" id="KW-0406">Ion transport</keyword>
<name>A0ABX1GBV8_9GAMM</name>
<evidence type="ECO:0000256" key="3">
    <source>
        <dbReference type="ARBA" id="ARBA00022452"/>
    </source>
</evidence>
<dbReference type="RefSeq" id="WP_168448974.1">
    <property type="nucleotide sequence ID" value="NZ_JAAWWK010000001.1"/>
</dbReference>
<dbReference type="InterPro" id="IPR036942">
    <property type="entry name" value="Beta-barrel_TonB_sf"/>
</dbReference>
<protein>
    <submittedName>
        <fullName evidence="16">TonB-dependent receptor</fullName>
    </submittedName>
</protein>
<dbReference type="PANTHER" id="PTHR32552:SF81">
    <property type="entry name" value="TONB-DEPENDENT OUTER MEMBRANE RECEPTOR"/>
    <property type="match status" value="1"/>
</dbReference>
<dbReference type="EMBL" id="JAAWWK010000001">
    <property type="protein sequence ID" value="NKI16455.1"/>
    <property type="molecule type" value="Genomic_DNA"/>
</dbReference>
<dbReference type="InterPro" id="IPR012910">
    <property type="entry name" value="Plug_dom"/>
</dbReference>
<keyword evidence="5 11" id="KW-0812">Transmembrane</keyword>
<sequence length="844" mass="91637">MKNPAFAAVRAAALVPAASLSLLSMATMPVFAQSSSSAMLEEVVVTARRREESLQDTPIAVSAIGSDMLDNLGISDIEDVERLAPSLQFSQTNYKAPAVFIRGIGQRSGNPVLDPGVGMYLNGVYVPRSDAQLLDAVDVASIQVLRGPQGTLFGKNNIGGAILVDSKKPFTDTFEFGARVGAGDFGDKSLKLDANVPLTDALAMRLALNVKRSDGSIENVSADQSLFDQDRMALSSRVIWYADNDWEVDIFGFLSRIDERGSPYNCAFQNGDAILTKGYYRGQGGPDLEAACNESSALAEDFKVSQTAEDAVYAIDNHMLALTLRGALWGLDVESITSYALQDNIRISGDSDGTAIRGVAVGPDAGYQVLRGAGESIAGATRDQFTQEFKFNGMAWNDNLTYTFGVFFAQENLDNSIDGTEVGDNGLVAVGSDAAVNLPVTPPDAMVLPVQANAIALADYENQTAAVFAQGSWDMSESTQLTLGLRYTEEQRSTVQIQGTPDYEEYANRLNAQIGSNPAIVQPVTHAMDGIYSPVSLQQYYAYRAPEVPLTYAPALKGDTTFAEFTPNITVNYVAQEEMLEALNLDSFMAYATVSKGFKSGGLDVRSTQTESNIQQFEPEVVLNKELGFKLDALDQRLRFNVAVFQMDYTNLQVALYERGSTQTEVVQFTGNAGEAVVDGFEFELTALLGDFSVTANAGYTDGDFVEYDLGTNTADGFAIVDRSNEAFPQVPQNVRGVVLAYDWHSPVGLIVPQLQYYYSDRIFIGTDYLSGEYDNSTIGQYELYNARLRWEINDRMGVAAYVDNLKNDPYFVGGIAVTSVIGVANRVPGTPREMGVEFSYKFQ</sequence>
<evidence type="ECO:0000256" key="7">
    <source>
        <dbReference type="ARBA" id="ARBA00023065"/>
    </source>
</evidence>
<feature type="domain" description="TonB-dependent receptor plug" evidence="15">
    <location>
        <begin position="54"/>
        <end position="161"/>
    </location>
</feature>
<keyword evidence="9 11" id="KW-0472">Membrane</keyword>
<dbReference type="InterPro" id="IPR039426">
    <property type="entry name" value="TonB-dep_rcpt-like"/>
</dbReference>
<keyword evidence="13" id="KW-0732">Signal</keyword>
<dbReference type="Pfam" id="PF00593">
    <property type="entry name" value="TonB_dep_Rec_b-barrel"/>
    <property type="match status" value="1"/>
</dbReference>
<keyword evidence="3 11" id="KW-1134">Transmembrane beta strand</keyword>
<dbReference type="SUPFAM" id="SSF56935">
    <property type="entry name" value="Porins"/>
    <property type="match status" value="1"/>
</dbReference>
<dbReference type="Proteomes" id="UP000765845">
    <property type="component" value="Unassembled WGS sequence"/>
</dbReference>
<evidence type="ECO:0000259" key="14">
    <source>
        <dbReference type="Pfam" id="PF00593"/>
    </source>
</evidence>
<evidence type="ECO:0000313" key="16">
    <source>
        <dbReference type="EMBL" id="NKI16455.1"/>
    </source>
</evidence>
<keyword evidence="6" id="KW-0408">Iron</keyword>
<feature type="signal peptide" evidence="13">
    <location>
        <begin position="1"/>
        <end position="32"/>
    </location>
</feature>
<dbReference type="PANTHER" id="PTHR32552">
    <property type="entry name" value="FERRICHROME IRON RECEPTOR-RELATED"/>
    <property type="match status" value="1"/>
</dbReference>
<evidence type="ECO:0000256" key="12">
    <source>
        <dbReference type="RuleBase" id="RU003357"/>
    </source>
</evidence>
<reference evidence="16 17" key="1">
    <citation type="submission" date="2020-04" db="EMBL/GenBank/DDBJ databases">
        <authorList>
            <person name="Yoon J."/>
        </authorList>
    </citation>
    <scope>NUCLEOTIDE SEQUENCE [LARGE SCALE GENOMIC DNA]</scope>
    <source>
        <strain evidence="16 17">KMU-166</strain>
    </source>
</reference>
<evidence type="ECO:0000256" key="11">
    <source>
        <dbReference type="PROSITE-ProRule" id="PRU01360"/>
    </source>
</evidence>
<accession>A0ABX1GBV8</accession>
<evidence type="ECO:0000256" key="4">
    <source>
        <dbReference type="ARBA" id="ARBA00022496"/>
    </source>
</evidence>
<proteinExistence type="inferred from homology"/>
<dbReference type="InterPro" id="IPR000531">
    <property type="entry name" value="Beta-barrel_TonB"/>
</dbReference>
<comment type="similarity">
    <text evidence="11 12">Belongs to the TonB-dependent receptor family.</text>
</comment>
<keyword evidence="16" id="KW-0675">Receptor</keyword>
<evidence type="ECO:0000256" key="1">
    <source>
        <dbReference type="ARBA" id="ARBA00004571"/>
    </source>
</evidence>
<evidence type="ECO:0000256" key="9">
    <source>
        <dbReference type="ARBA" id="ARBA00023136"/>
    </source>
</evidence>
<evidence type="ECO:0000256" key="5">
    <source>
        <dbReference type="ARBA" id="ARBA00022692"/>
    </source>
</evidence>
<keyword evidence="8 12" id="KW-0798">TonB box</keyword>
<keyword evidence="10 11" id="KW-0998">Cell outer membrane</keyword>
<evidence type="ECO:0000256" key="8">
    <source>
        <dbReference type="ARBA" id="ARBA00023077"/>
    </source>
</evidence>
<dbReference type="Gene3D" id="2.40.170.20">
    <property type="entry name" value="TonB-dependent receptor, beta-barrel domain"/>
    <property type="match status" value="1"/>
</dbReference>
<keyword evidence="4" id="KW-0410">Iron transport</keyword>
<dbReference type="Pfam" id="PF07715">
    <property type="entry name" value="Plug"/>
    <property type="match status" value="1"/>
</dbReference>
<evidence type="ECO:0000256" key="10">
    <source>
        <dbReference type="ARBA" id="ARBA00023237"/>
    </source>
</evidence>